<reference evidence="3 4" key="1">
    <citation type="submission" date="2013-03" db="EMBL/GenBank/DDBJ databases">
        <title>The Genome Sequence of Capronia coronata CBS 617.96.</title>
        <authorList>
            <consortium name="The Broad Institute Genomics Platform"/>
            <person name="Cuomo C."/>
            <person name="de Hoog S."/>
            <person name="Gorbushina A."/>
            <person name="Walker B."/>
            <person name="Young S.K."/>
            <person name="Zeng Q."/>
            <person name="Gargeya S."/>
            <person name="Fitzgerald M."/>
            <person name="Haas B."/>
            <person name="Abouelleil A."/>
            <person name="Allen A.W."/>
            <person name="Alvarado L."/>
            <person name="Arachchi H.M."/>
            <person name="Berlin A.M."/>
            <person name="Chapman S.B."/>
            <person name="Gainer-Dewar J."/>
            <person name="Goldberg J."/>
            <person name="Griggs A."/>
            <person name="Gujja S."/>
            <person name="Hansen M."/>
            <person name="Howarth C."/>
            <person name="Imamovic A."/>
            <person name="Ireland A."/>
            <person name="Larimer J."/>
            <person name="McCowan C."/>
            <person name="Murphy C."/>
            <person name="Pearson M."/>
            <person name="Poon T.W."/>
            <person name="Priest M."/>
            <person name="Roberts A."/>
            <person name="Saif S."/>
            <person name="Shea T."/>
            <person name="Sisk P."/>
            <person name="Sykes S."/>
            <person name="Wortman J."/>
            <person name="Nusbaum C."/>
            <person name="Birren B."/>
        </authorList>
    </citation>
    <scope>NUCLEOTIDE SEQUENCE [LARGE SCALE GENOMIC DNA]</scope>
    <source>
        <strain evidence="3 4">CBS 617.96</strain>
    </source>
</reference>
<dbReference type="PANTHER" id="PTHR13136:SF11">
    <property type="entry name" value="TESTIS-EXPRESSED PROTEIN 30"/>
    <property type="match status" value="1"/>
</dbReference>
<dbReference type="eggNOG" id="KOG3253">
    <property type="taxonomic scope" value="Eukaryota"/>
</dbReference>
<evidence type="ECO:0000313" key="4">
    <source>
        <dbReference type="Proteomes" id="UP000019484"/>
    </source>
</evidence>
<dbReference type="AlphaFoldDB" id="W9ZG98"/>
<sequence>MAPKRRSARVAESDGSRKKVKVSTTTSTSPPLPQSSSPPSPASAVETASASKSAIDASSHAAPAAPETDAVTSAPSLTFTSYEVPSKSMAKPISCLRSHPPSSPPVSLIFTHGAGGGLSAPAMTNFCHGFASTGTAIACFQGPMNLPGRAGMFATVLNYEYEKQQTGKTPELELEGAQLAFGGRSMGARAAVMAAHSDKTIDLLILVSYPLVAPSGDVRDQILLDIRPDTEVLFVSGDGDSMCDLARLAKVRAKMKAKTWMVVVKGADHGMNLKGGAKLKKATEEVGKETGRIAATWIQRRDGTSTTREMVLKWDPDRQRVLGQWGHEQAATAHDNVGGPAEKGGIKRYFAKTEIGTEGDEAEITSPKAKRKKEVQ</sequence>
<dbReference type="EMBL" id="AMWN01000002">
    <property type="protein sequence ID" value="EXJ93524.1"/>
    <property type="molecule type" value="Genomic_DNA"/>
</dbReference>
<proteinExistence type="predicted"/>
<dbReference type="Pfam" id="PF20408">
    <property type="entry name" value="Abhydrolase_11"/>
    <property type="match status" value="1"/>
</dbReference>
<accession>W9ZG98</accession>
<dbReference type="InterPro" id="IPR026555">
    <property type="entry name" value="NSL3/Tex30"/>
</dbReference>
<dbReference type="SUPFAM" id="SSF53474">
    <property type="entry name" value="alpha/beta-Hydrolases"/>
    <property type="match status" value="1"/>
</dbReference>
<feature type="compositionally biased region" description="Low complexity" evidence="1">
    <location>
        <begin position="42"/>
        <end position="65"/>
    </location>
</feature>
<dbReference type="STRING" id="1182541.W9ZG98"/>
<dbReference type="InterPro" id="IPR029058">
    <property type="entry name" value="AB_hydrolase_fold"/>
</dbReference>
<gene>
    <name evidence="3" type="ORF">A1O1_01916</name>
</gene>
<name>W9ZG98_9EURO</name>
<dbReference type="RefSeq" id="XP_007721018.1">
    <property type="nucleotide sequence ID" value="XM_007722828.1"/>
</dbReference>
<dbReference type="Gene3D" id="3.40.50.1820">
    <property type="entry name" value="alpha/beta hydrolase"/>
    <property type="match status" value="1"/>
</dbReference>
<evidence type="ECO:0000256" key="1">
    <source>
        <dbReference type="SAM" id="MobiDB-lite"/>
    </source>
</evidence>
<dbReference type="HOGENOM" id="CLU_053551_0_0_1"/>
<feature type="domain" description="KANL3/Tex30 alpha/beta hydrolase-like" evidence="2">
    <location>
        <begin position="107"/>
        <end position="275"/>
    </location>
</feature>
<dbReference type="GeneID" id="19156817"/>
<feature type="region of interest" description="Disordered" evidence="1">
    <location>
        <begin position="1"/>
        <end position="72"/>
    </location>
</feature>
<evidence type="ECO:0000259" key="2">
    <source>
        <dbReference type="Pfam" id="PF20408"/>
    </source>
</evidence>
<dbReference type="Proteomes" id="UP000019484">
    <property type="component" value="Unassembled WGS sequence"/>
</dbReference>
<feature type="compositionally biased region" description="Pro residues" evidence="1">
    <location>
        <begin position="30"/>
        <end position="41"/>
    </location>
</feature>
<organism evidence="3 4">
    <name type="scientific">Capronia coronata CBS 617.96</name>
    <dbReference type="NCBI Taxonomy" id="1182541"/>
    <lineage>
        <taxon>Eukaryota</taxon>
        <taxon>Fungi</taxon>
        <taxon>Dikarya</taxon>
        <taxon>Ascomycota</taxon>
        <taxon>Pezizomycotina</taxon>
        <taxon>Eurotiomycetes</taxon>
        <taxon>Chaetothyriomycetidae</taxon>
        <taxon>Chaetothyriales</taxon>
        <taxon>Herpotrichiellaceae</taxon>
        <taxon>Capronia</taxon>
    </lineage>
</organism>
<dbReference type="InterPro" id="IPR046879">
    <property type="entry name" value="KANL3/Tex30_Abhydrolase"/>
</dbReference>
<dbReference type="PANTHER" id="PTHR13136">
    <property type="entry name" value="TESTIS DEVELOPMENT PROTEIN PRTD"/>
    <property type="match status" value="1"/>
</dbReference>
<protein>
    <recommendedName>
        <fullName evidence="2">KANL3/Tex30 alpha/beta hydrolase-like domain-containing protein</fullName>
    </recommendedName>
</protein>
<evidence type="ECO:0000313" key="3">
    <source>
        <dbReference type="EMBL" id="EXJ93524.1"/>
    </source>
</evidence>
<dbReference type="OrthoDB" id="6415022at2759"/>
<feature type="region of interest" description="Disordered" evidence="1">
    <location>
        <begin position="356"/>
        <end position="376"/>
    </location>
</feature>
<keyword evidence="4" id="KW-1185">Reference proteome</keyword>
<comment type="caution">
    <text evidence="3">The sequence shown here is derived from an EMBL/GenBank/DDBJ whole genome shotgun (WGS) entry which is preliminary data.</text>
</comment>